<feature type="domain" description="Ig-like" evidence="2">
    <location>
        <begin position="46"/>
        <end position="74"/>
    </location>
</feature>
<evidence type="ECO:0000313" key="3">
    <source>
        <dbReference type="EMBL" id="MBD3146009.1"/>
    </source>
</evidence>
<dbReference type="Proteomes" id="UP000653231">
    <property type="component" value="Unassembled WGS sequence"/>
</dbReference>
<feature type="compositionally biased region" description="Basic and acidic residues" evidence="1">
    <location>
        <begin position="1"/>
        <end position="18"/>
    </location>
</feature>
<dbReference type="Gene3D" id="2.60.40.3630">
    <property type="match status" value="1"/>
</dbReference>
<evidence type="ECO:0000259" key="2">
    <source>
        <dbReference type="Pfam" id="PF07523"/>
    </source>
</evidence>
<sequence>MDAHHLADPGLPPRERGHPPRARLRVDPGGARRPARRRRAVGLDAPATTVYAVGDSLDLTGLTVTAEYTDGVNDEVLGVLLSSSPYVHEPRQNIDSPRPCGRPDSSFMIHGVRGRFDVDQKFMSGWSVSGVENPKPGREGTMTSNASSGSAPNAPGSASGSMTLDHRFPARWISVRL</sequence>
<feature type="region of interest" description="Disordered" evidence="1">
    <location>
        <begin position="1"/>
        <end position="41"/>
    </location>
</feature>
<comment type="caution">
    <text evidence="3">The sequence shown here is derived from an EMBL/GenBank/DDBJ whole genome shotgun (WGS) entry which is preliminary data.</text>
</comment>
<reference evidence="3 4" key="1">
    <citation type="submission" date="2020-09" db="EMBL/GenBank/DDBJ databases">
        <title>Actinomycete isolated from the Camponotus japonicus Mayr.</title>
        <authorList>
            <person name="Gong X."/>
        </authorList>
    </citation>
    <scope>NUCLEOTIDE SEQUENCE [LARGE SCALE GENOMIC DNA]</scope>
    <source>
        <strain evidence="3 4">2C-HV3</strain>
    </source>
</reference>
<protein>
    <submittedName>
        <fullName evidence="3">Bacterial Ig-like domain-containing protein</fullName>
    </submittedName>
</protein>
<feature type="region of interest" description="Disordered" evidence="1">
    <location>
        <begin position="127"/>
        <end position="163"/>
    </location>
</feature>
<gene>
    <name evidence="3" type="ORF">IEQ31_22855</name>
</gene>
<evidence type="ECO:0000313" key="4">
    <source>
        <dbReference type="Proteomes" id="UP000653231"/>
    </source>
</evidence>
<evidence type="ECO:0000256" key="1">
    <source>
        <dbReference type="SAM" id="MobiDB-lite"/>
    </source>
</evidence>
<dbReference type="EMBL" id="JACXRZ010000016">
    <property type="protein sequence ID" value="MBD3146009.1"/>
    <property type="molecule type" value="Genomic_DNA"/>
</dbReference>
<proteinExistence type="predicted"/>
<dbReference type="Pfam" id="PF07523">
    <property type="entry name" value="Big_3"/>
    <property type="match status" value="1"/>
</dbReference>
<accession>A0ABR8L4Y1</accession>
<dbReference type="InterPro" id="IPR022038">
    <property type="entry name" value="Ig-like_bact"/>
</dbReference>
<name>A0ABR8L4Y1_9ACTN</name>
<organism evidence="3 4">
    <name type="scientific">Microbispora bryophytorum subsp. camponoti</name>
    <dbReference type="NCBI Taxonomy" id="1677852"/>
    <lineage>
        <taxon>Bacteria</taxon>
        <taxon>Bacillati</taxon>
        <taxon>Actinomycetota</taxon>
        <taxon>Actinomycetes</taxon>
        <taxon>Streptosporangiales</taxon>
        <taxon>Streptosporangiaceae</taxon>
        <taxon>Microbispora</taxon>
    </lineage>
</organism>
<feature type="compositionally biased region" description="Low complexity" evidence="1">
    <location>
        <begin position="144"/>
        <end position="161"/>
    </location>
</feature>
<keyword evidence="4" id="KW-1185">Reference proteome</keyword>